<protein>
    <submittedName>
        <fullName evidence="1">Uncharacterized protein</fullName>
    </submittedName>
</protein>
<organism evidence="1 2">
    <name type="scientific">Microscilla marina ATCC 23134</name>
    <dbReference type="NCBI Taxonomy" id="313606"/>
    <lineage>
        <taxon>Bacteria</taxon>
        <taxon>Pseudomonadati</taxon>
        <taxon>Bacteroidota</taxon>
        <taxon>Cytophagia</taxon>
        <taxon>Cytophagales</taxon>
        <taxon>Microscillaceae</taxon>
        <taxon>Microscilla</taxon>
    </lineage>
</organism>
<comment type="caution">
    <text evidence="1">The sequence shown here is derived from an EMBL/GenBank/DDBJ whole genome shotgun (WGS) entry which is preliminary data.</text>
</comment>
<evidence type="ECO:0000313" key="2">
    <source>
        <dbReference type="Proteomes" id="UP000004095"/>
    </source>
</evidence>
<dbReference type="EMBL" id="AAWS01000094">
    <property type="protein sequence ID" value="EAY23955.1"/>
    <property type="molecule type" value="Genomic_DNA"/>
</dbReference>
<accession>A2A090</accession>
<name>A2A090_MICM2</name>
<keyword evidence="2" id="KW-1185">Reference proteome</keyword>
<reference evidence="1 2" key="1">
    <citation type="submission" date="2007-01" db="EMBL/GenBank/DDBJ databases">
        <authorList>
            <person name="Haygood M."/>
            <person name="Podell S."/>
            <person name="Anderson C."/>
            <person name="Hopkinson B."/>
            <person name="Roe K."/>
            <person name="Barbeau K."/>
            <person name="Gaasterland T."/>
            <person name="Ferriera S."/>
            <person name="Johnson J."/>
            <person name="Kravitz S."/>
            <person name="Beeson K."/>
            <person name="Sutton G."/>
            <person name="Rogers Y.-H."/>
            <person name="Friedman R."/>
            <person name="Frazier M."/>
            <person name="Venter J.C."/>
        </authorList>
    </citation>
    <scope>NUCLEOTIDE SEQUENCE [LARGE SCALE GENOMIC DNA]</scope>
    <source>
        <strain evidence="1 2">ATCC 23134</strain>
    </source>
</reference>
<dbReference type="RefSeq" id="WP_002705874.1">
    <property type="nucleotide sequence ID" value="NZ_AAWS01000094.1"/>
</dbReference>
<gene>
    <name evidence="1" type="ORF">M23134_06621</name>
</gene>
<sequence>MEKVKLQLRTQCTHYLKMLDEERCLIPNEVNTASLRDILYKTLYLNQANTQVNLQQLDWLTQVTLASLIELLWLADTNIDQQLDMVLDILCDAVANSQQPLQPQAFSNKLQV</sequence>
<dbReference type="AlphaFoldDB" id="A2A090"/>
<proteinExistence type="predicted"/>
<evidence type="ECO:0000313" key="1">
    <source>
        <dbReference type="EMBL" id="EAY23955.1"/>
    </source>
</evidence>
<dbReference type="Proteomes" id="UP000004095">
    <property type="component" value="Unassembled WGS sequence"/>
</dbReference>